<dbReference type="Pfam" id="PF00646">
    <property type="entry name" value="F-box"/>
    <property type="match status" value="1"/>
</dbReference>
<comment type="caution">
    <text evidence="2">The sequence shown here is derived from an EMBL/GenBank/DDBJ whole genome shotgun (WGS) entry which is preliminary data.</text>
</comment>
<evidence type="ECO:0000313" key="3">
    <source>
        <dbReference type="Proteomes" id="UP000467841"/>
    </source>
</evidence>
<accession>A0A6D2LCA4</accession>
<dbReference type="InterPro" id="IPR036047">
    <property type="entry name" value="F-box-like_dom_sf"/>
</dbReference>
<dbReference type="InterPro" id="IPR032675">
    <property type="entry name" value="LRR_dom_sf"/>
</dbReference>
<gene>
    <name evidence="2" type="ORF">MERR_LOCUS49815</name>
</gene>
<dbReference type="AlphaFoldDB" id="A0A6D2LCA4"/>
<dbReference type="Pfam" id="PF24758">
    <property type="entry name" value="LRR_At5g56370"/>
    <property type="match status" value="1"/>
</dbReference>
<dbReference type="Gene3D" id="3.80.10.10">
    <property type="entry name" value="Ribonuclease Inhibitor"/>
    <property type="match status" value="1"/>
</dbReference>
<dbReference type="InterPro" id="IPR006566">
    <property type="entry name" value="FBD"/>
</dbReference>
<evidence type="ECO:0000259" key="1">
    <source>
        <dbReference type="PROSITE" id="PS50181"/>
    </source>
</evidence>
<dbReference type="PANTHER" id="PTHR31900">
    <property type="entry name" value="F-BOX/RNI SUPERFAMILY PROTEIN-RELATED"/>
    <property type="match status" value="1"/>
</dbReference>
<protein>
    <recommendedName>
        <fullName evidence="1">F-box domain-containing protein</fullName>
    </recommendedName>
</protein>
<keyword evidence="3" id="KW-1185">Reference proteome</keyword>
<dbReference type="EMBL" id="CACVBM020001940">
    <property type="protein sequence ID" value="CAA7062579.1"/>
    <property type="molecule type" value="Genomic_DNA"/>
</dbReference>
<dbReference type="SUPFAM" id="SSF81383">
    <property type="entry name" value="F-box domain"/>
    <property type="match status" value="1"/>
</dbReference>
<dbReference type="SUPFAM" id="SSF52047">
    <property type="entry name" value="RNI-like"/>
    <property type="match status" value="1"/>
</dbReference>
<dbReference type="Gene3D" id="1.20.1280.50">
    <property type="match status" value="1"/>
</dbReference>
<sequence>MDWISELPDELLLRVLSLLAAKDVVATMVLSKRWQFLWTLVPKLEFEFYTSHDVDQDKRRLMFINTFFSSHKAPVLETVRFKIGENARAIVDIGACAANKSCLRELIIESDYSPLSTPTKVLLPRLGFGESLATLRLTNTDLPDASYPISFPSLKKLSLISIKYHNKDLSVYKLLSACPVLQDLDVERCEDDSVTTFLIKVPSLKSLRYKTPWHNKGKDDSLGSVIDSPSLEILNIRDRSSGFCRIENKMPKVVKAYLNVEYSCTKQLLGSIASVQQLGLCLSTSMEAYHEGRIYSRLVGLGLCTCQTEWLKLLMRLLKDSPKLRLVKLDQCHKIKSGHLRPCWSEPSYVPECLKSSLETFEWAGYEGREEEKQLVRFILGNSSRLKTATFYHKSTDPEERLGMLRELSFLPRTSSISELAIKRVIVKS</sequence>
<dbReference type="PANTHER" id="PTHR31900:SF34">
    <property type="entry name" value="EMB|CAB62440.1-RELATED"/>
    <property type="match status" value="1"/>
</dbReference>
<evidence type="ECO:0000313" key="2">
    <source>
        <dbReference type="EMBL" id="CAA7062579.1"/>
    </source>
</evidence>
<dbReference type="Pfam" id="PF08387">
    <property type="entry name" value="FBD"/>
    <property type="match status" value="1"/>
</dbReference>
<dbReference type="SMART" id="SM00579">
    <property type="entry name" value="FBD"/>
    <property type="match status" value="1"/>
</dbReference>
<organism evidence="2 3">
    <name type="scientific">Microthlaspi erraticum</name>
    <dbReference type="NCBI Taxonomy" id="1685480"/>
    <lineage>
        <taxon>Eukaryota</taxon>
        <taxon>Viridiplantae</taxon>
        <taxon>Streptophyta</taxon>
        <taxon>Embryophyta</taxon>
        <taxon>Tracheophyta</taxon>
        <taxon>Spermatophyta</taxon>
        <taxon>Magnoliopsida</taxon>
        <taxon>eudicotyledons</taxon>
        <taxon>Gunneridae</taxon>
        <taxon>Pentapetalae</taxon>
        <taxon>rosids</taxon>
        <taxon>malvids</taxon>
        <taxon>Brassicales</taxon>
        <taxon>Brassicaceae</taxon>
        <taxon>Coluteocarpeae</taxon>
        <taxon>Microthlaspi</taxon>
    </lineage>
</organism>
<dbReference type="PROSITE" id="PS50181">
    <property type="entry name" value="FBOX"/>
    <property type="match status" value="1"/>
</dbReference>
<dbReference type="OrthoDB" id="1110816at2759"/>
<name>A0A6D2LCA4_9BRAS</name>
<dbReference type="InterPro" id="IPR001810">
    <property type="entry name" value="F-box_dom"/>
</dbReference>
<feature type="domain" description="F-box" evidence="1">
    <location>
        <begin position="1"/>
        <end position="52"/>
    </location>
</feature>
<dbReference type="Proteomes" id="UP000467841">
    <property type="component" value="Unassembled WGS sequence"/>
</dbReference>
<dbReference type="InterPro" id="IPR050232">
    <property type="entry name" value="FBL13/AtMIF1-like"/>
</dbReference>
<reference evidence="2" key="1">
    <citation type="submission" date="2020-01" db="EMBL/GenBank/DDBJ databases">
        <authorList>
            <person name="Mishra B."/>
        </authorList>
    </citation>
    <scope>NUCLEOTIDE SEQUENCE [LARGE SCALE GENOMIC DNA]</scope>
</reference>
<dbReference type="InterPro" id="IPR055411">
    <property type="entry name" value="LRR_FXL15/At3g58940/PEG3-like"/>
</dbReference>
<proteinExistence type="predicted"/>